<evidence type="ECO:0000313" key="3">
    <source>
        <dbReference type="Proteomes" id="UP001500842"/>
    </source>
</evidence>
<evidence type="ECO:0000313" key="2">
    <source>
        <dbReference type="EMBL" id="GAA1521152.1"/>
    </source>
</evidence>
<dbReference type="CDD" id="cd00198">
    <property type="entry name" value="vWFA"/>
    <property type="match status" value="1"/>
</dbReference>
<dbReference type="Proteomes" id="UP001500842">
    <property type="component" value="Unassembled WGS sequence"/>
</dbReference>
<gene>
    <name evidence="2" type="ORF">GCM10009788_26260</name>
</gene>
<dbReference type="Pfam" id="PF05762">
    <property type="entry name" value="VWA_CoxE"/>
    <property type="match status" value="1"/>
</dbReference>
<feature type="region of interest" description="Disordered" evidence="1">
    <location>
        <begin position="186"/>
        <end position="213"/>
    </location>
</feature>
<evidence type="ECO:0000256" key="1">
    <source>
        <dbReference type="SAM" id="MobiDB-lite"/>
    </source>
</evidence>
<protein>
    <submittedName>
        <fullName evidence="2">VWA domain-containing protein</fullName>
    </submittedName>
</protein>
<sequence>MTAPAGGPDLAALAVAVAARLREEGVPVDLRSVQRLTAALVRATAGGTPPGRRHLDLIVRTTLAHRREDLAVIDRVLADLAAGRAAGAPHELPRVVPNGTPRRRPYGERPVAVSDEELPWATLRRPEMQAAATPAAPDSRQVPLTVASARVGAADERLGPLDPAEAERIGHELRAALGDWPRRRTRRRVAGRRGRVSPRRSAGAWGRTGGEPVQLVRERPRRRRRRLVVLCDVSESMRPHVTCLLHLLRAAAVDGGGETFVFGTRVTRLTPLLAHRDPDEAVAAVSASVTDRNGGTRIAGSVRELLGSHQGELLRGAVCVVASDGWDADPPEETGRQVARLARRTHRLVWLNPRAGEPGFAPLAGGMAAALPFCDLLLPAGTVEELRDAVRLVGRSGLSSTGSRRRRDGTS</sequence>
<dbReference type="InterPro" id="IPR036465">
    <property type="entry name" value="vWFA_dom_sf"/>
</dbReference>
<accession>A0ABN2AKS3</accession>
<dbReference type="RefSeq" id="WP_141006831.1">
    <property type="nucleotide sequence ID" value="NZ_BAAAOR010000023.1"/>
</dbReference>
<dbReference type="InterPro" id="IPR008912">
    <property type="entry name" value="Uncharacterised_CoxE"/>
</dbReference>
<proteinExistence type="predicted"/>
<comment type="caution">
    <text evidence="2">The sequence shown here is derived from an EMBL/GenBank/DDBJ whole genome shotgun (WGS) entry which is preliminary data.</text>
</comment>
<dbReference type="PANTHER" id="PTHR39338">
    <property type="entry name" value="BLL5662 PROTEIN-RELATED"/>
    <property type="match status" value="1"/>
</dbReference>
<feature type="region of interest" description="Disordered" evidence="1">
    <location>
        <begin position="90"/>
        <end position="110"/>
    </location>
</feature>
<organism evidence="2 3">
    <name type="scientific">Nocardioides humi</name>
    <dbReference type="NCBI Taxonomy" id="449461"/>
    <lineage>
        <taxon>Bacteria</taxon>
        <taxon>Bacillati</taxon>
        <taxon>Actinomycetota</taxon>
        <taxon>Actinomycetes</taxon>
        <taxon>Propionibacteriales</taxon>
        <taxon>Nocardioidaceae</taxon>
        <taxon>Nocardioides</taxon>
    </lineage>
</organism>
<dbReference type="PANTHER" id="PTHR39338:SF6">
    <property type="entry name" value="BLL5662 PROTEIN"/>
    <property type="match status" value="1"/>
</dbReference>
<dbReference type="SUPFAM" id="SSF53300">
    <property type="entry name" value="vWA-like"/>
    <property type="match status" value="1"/>
</dbReference>
<keyword evidence="3" id="KW-1185">Reference proteome</keyword>
<name>A0ABN2AKS3_9ACTN</name>
<reference evidence="2 3" key="1">
    <citation type="journal article" date="2019" name="Int. J. Syst. Evol. Microbiol.">
        <title>The Global Catalogue of Microorganisms (GCM) 10K type strain sequencing project: providing services to taxonomists for standard genome sequencing and annotation.</title>
        <authorList>
            <consortium name="The Broad Institute Genomics Platform"/>
            <consortium name="The Broad Institute Genome Sequencing Center for Infectious Disease"/>
            <person name="Wu L."/>
            <person name="Ma J."/>
        </authorList>
    </citation>
    <scope>NUCLEOTIDE SEQUENCE [LARGE SCALE GENOMIC DNA]</scope>
    <source>
        <strain evidence="2 3">JCM 14942</strain>
    </source>
</reference>
<dbReference type="EMBL" id="BAAAOR010000023">
    <property type="protein sequence ID" value="GAA1521152.1"/>
    <property type="molecule type" value="Genomic_DNA"/>
</dbReference>
<feature type="compositionally biased region" description="Basic residues" evidence="1">
    <location>
        <begin position="186"/>
        <end position="198"/>
    </location>
</feature>